<proteinExistence type="predicted"/>
<accession>A0A414T939</accession>
<name>A0A414T939_9FIRM</name>
<reference evidence="2 3" key="1">
    <citation type="submission" date="2018-08" db="EMBL/GenBank/DDBJ databases">
        <title>A genome reference for cultivated species of the human gut microbiota.</title>
        <authorList>
            <person name="Zou Y."/>
            <person name="Xue W."/>
            <person name="Luo G."/>
        </authorList>
    </citation>
    <scope>NUCLEOTIDE SEQUENCE [LARGE SCALE GENOMIC DNA]</scope>
    <source>
        <strain evidence="2 3">AM22-21LB</strain>
    </source>
</reference>
<dbReference type="InterPro" id="IPR036013">
    <property type="entry name" value="Band_7/SPFH_dom_sf"/>
</dbReference>
<dbReference type="EMBL" id="QRID01000001">
    <property type="protein sequence ID" value="RHG30691.1"/>
    <property type="molecule type" value="Genomic_DNA"/>
</dbReference>
<evidence type="ECO:0000259" key="1">
    <source>
        <dbReference type="Pfam" id="PF13421"/>
    </source>
</evidence>
<evidence type="ECO:0000313" key="2">
    <source>
        <dbReference type="EMBL" id="RHG30691.1"/>
    </source>
</evidence>
<organism evidence="2 3">
    <name type="scientific">Roseburia intestinalis</name>
    <dbReference type="NCBI Taxonomy" id="166486"/>
    <lineage>
        <taxon>Bacteria</taxon>
        <taxon>Bacillati</taxon>
        <taxon>Bacillota</taxon>
        <taxon>Clostridia</taxon>
        <taxon>Lachnospirales</taxon>
        <taxon>Lachnospiraceae</taxon>
        <taxon>Roseburia</taxon>
    </lineage>
</organism>
<dbReference type="SUPFAM" id="SSF117892">
    <property type="entry name" value="Band 7/SPFH domain"/>
    <property type="match status" value="1"/>
</dbReference>
<dbReference type="InterPro" id="IPR033880">
    <property type="entry name" value="SPFH_YdjI"/>
</dbReference>
<dbReference type="PANTHER" id="PTHR37826:SF2">
    <property type="entry name" value="ZINC-RIBBON DOMAIN-CONTAINING PROTEIN"/>
    <property type="match status" value="1"/>
</dbReference>
<evidence type="ECO:0000313" key="3">
    <source>
        <dbReference type="Proteomes" id="UP000284051"/>
    </source>
</evidence>
<feature type="domain" description="SPFH" evidence="1">
    <location>
        <begin position="79"/>
        <end position="292"/>
    </location>
</feature>
<gene>
    <name evidence="2" type="ORF">DW264_00095</name>
</gene>
<dbReference type="Pfam" id="PF13421">
    <property type="entry name" value="Band_7_1"/>
    <property type="match status" value="1"/>
</dbReference>
<dbReference type="PANTHER" id="PTHR37826">
    <property type="entry name" value="FLOTILLIN BAND_7_5 DOMAIN PROTEIN"/>
    <property type="match status" value="1"/>
</dbReference>
<dbReference type="CDD" id="cd03408">
    <property type="entry name" value="SPFH_like_u1"/>
    <property type="match status" value="1"/>
</dbReference>
<sequence>MVENNGGKSSASAKAVAFCSAKQGGLIMGIIRAITQAIGGGLADQWLEVYEADDMGDNTVFTSGVLIRKGQNRKGTPDTVSNGSIIHVYDNQFMMLVDGGKIVDYTAEPGYYKVDNSSMPSMFNGEFGESLKETFNRFKFGGQTPTMQKVFFINLQEIKGIKFGTRNPINYFDNFYNAELFLRAHGTYSIKVTNPLQFYAEAIPKNQDHVEISSINEQYLSEFLEALQASINQMSADGTRISYVTSKARELGKYMANTLDEEWNQMRGMEIQSVGIASVSYDEESQKLINMRNEGAMLGGDFNVMRGMAVKNLTEGVRDAGSNAAGAMNGFMGVGMGMNAMNQTLSGLGALQTPQDQQGQMYGNAAQSQMAGGMNQGQNAGAMNQSQPNPAGSAAGTWTCECGRTNTGKFCSECGKPAPAPKNEWTCECGHVNTGKFCSECGKPAPAAEWTCECGQVNKGKFCSNCGKARD</sequence>
<dbReference type="AlphaFoldDB" id="A0A414T939"/>
<dbReference type="Proteomes" id="UP000284051">
    <property type="component" value="Unassembled WGS sequence"/>
</dbReference>
<comment type="caution">
    <text evidence="2">The sequence shown here is derived from an EMBL/GenBank/DDBJ whole genome shotgun (WGS) entry which is preliminary data.</text>
</comment>
<protein>
    <submittedName>
        <fullName evidence="2">Virion core protein</fullName>
    </submittedName>
</protein>